<proteinExistence type="predicted"/>
<organism evidence="2 3">
    <name type="scientific">Pleurodeles waltl</name>
    <name type="common">Iberian ribbed newt</name>
    <dbReference type="NCBI Taxonomy" id="8319"/>
    <lineage>
        <taxon>Eukaryota</taxon>
        <taxon>Metazoa</taxon>
        <taxon>Chordata</taxon>
        <taxon>Craniata</taxon>
        <taxon>Vertebrata</taxon>
        <taxon>Euteleostomi</taxon>
        <taxon>Amphibia</taxon>
        <taxon>Batrachia</taxon>
        <taxon>Caudata</taxon>
        <taxon>Salamandroidea</taxon>
        <taxon>Salamandridae</taxon>
        <taxon>Pleurodelinae</taxon>
        <taxon>Pleurodeles</taxon>
    </lineage>
</organism>
<evidence type="ECO:0000313" key="3">
    <source>
        <dbReference type="Proteomes" id="UP001066276"/>
    </source>
</evidence>
<accession>A0AAV7LT19</accession>
<feature type="region of interest" description="Disordered" evidence="1">
    <location>
        <begin position="1"/>
        <end position="20"/>
    </location>
</feature>
<comment type="caution">
    <text evidence="2">The sequence shown here is derived from an EMBL/GenBank/DDBJ whole genome shotgun (WGS) entry which is preliminary data.</text>
</comment>
<evidence type="ECO:0000256" key="1">
    <source>
        <dbReference type="SAM" id="MobiDB-lite"/>
    </source>
</evidence>
<reference evidence="2" key="1">
    <citation type="journal article" date="2022" name="bioRxiv">
        <title>Sequencing and chromosome-scale assembly of the giantPleurodeles waltlgenome.</title>
        <authorList>
            <person name="Brown T."/>
            <person name="Elewa A."/>
            <person name="Iarovenko S."/>
            <person name="Subramanian E."/>
            <person name="Araus A.J."/>
            <person name="Petzold A."/>
            <person name="Susuki M."/>
            <person name="Suzuki K.-i.T."/>
            <person name="Hayashi T."/>
            <person name="Toyoda A."/>
            <person name="Oliveira C."/>
            <person name="Osipova E."/>
            <person name="Leigh N.D."/>
            <person name="Simon A."/>
            <person name="Yun M.H."/>
        </authorList>
    </citation>
    <scope>NUCLEOTIDE SEQUENCE</scope>
    <source>
        <strain evidence="2">20211129_DDA</strain>
        <tissue evidence="2">Liver</tissue>
    </source>
</reference>
<dbReference type="EMBL" id="JANPWB010000015">
    <property type="protein sequence ID" value="KAJ1090695.1"/>
    <property type="molecule type" value="Genomic_DNA"/>
</dbReference>
<dbReference type="Proteomes" id="UP001066276">
    <property type="component" value="Chromosome 11"/>
</dbReference>
<name>A0AAV7LT19_PLEWA</name>
<sequence length="71" mass="7729">MRASATPASSAAGGQAGEWRREQPLSPFLVLRSRVGDPTAAPPAYSGDALMFCSRRAWSADWSGRRLLREH</sequence>
<feature type="compositionally biased region" description="Low complexity" evidence="1">
    <location>
        <begin position="1"/>
        <end position="13"/>
    </location>
</feature>
<keyword evidence="3" id="KW-1185">Reference proteome</keyword>
<evidence type="ECO:0000313" key="2">
    <source>
        <dbReference type="EMBL" id="KAJ1090695.1"/>
    </source>
</evidence>
<dbReference type="AlphaFoldDB" id="A0AAV7LT19"/>
<gene>
    <name evidence="2" type="ORF">NDU88_003824</name>
</gene>
<protein>
    <submittedName>
        <fullName evidence="2">Uncharacterized protein</fullName>
    </submittedName>
</protein>